<dbReference type="InterPro" id="IPR001810">
    <property type="entry name" value="F-box_dom"/>
</dbReference>
<sequence length="566" mass="63935">MSSMHQLPKEVIGAIAAYLSVDTLLALAATHRRLRGIIVDNVALWRYHYERTYPLDTDTELAWLAGLAALASDTGRDHDALDWYRAYVYRHRTECNWRHGRFHEHIQQLPRLSQQRRYRLLGKSDWGAILLSEHDRRLFLIGGGIAAAHQQQQQQQQQQHRYWQELSITTLPDCVAYPEKAMVASHYVVVCGRVVYSHPAQRHRRPKPPATLGERLRRRLGGGSGGGGGSGAHDEEVTVDDTLRTWMSCLWVWRRGSGELLTTIHSPNTLQLQQLIGRWLLVRARYPTDDPHGGNSRYRVLDLRTSVWCTGELIAATGFCHLHIAPSEQAPIHADHHNSSDEDADATVTVFVGFETGMHGLTSAFRWQLLVLGRATPHILRSGYSPYWPMLVRKAGSSVRLDDAHVVLTVDFDRASTAQTYVGLLRLGCERLQWREPMHDTIVAWTPDRQHLLTTTGSGGGSISNHVNDDGRRRYTVRQLGRSDVVGEYRLTESSYRLHCLSRRLAYAYSPKTAGSMVLDVMTGETIHTIDPSGLTRCQMSFPSLGQLMLLHPYSGQLIVCDFVPR</sequence>
<dbReference type="SUPFAM" id="SSF81383">
    <property type="entry name" value="F-box domain"/>
    <property type="match status" value="1"/>
</dbReference>
<feature type="region of interest" description="Disordered" evidence="1">
    <location>
        <begin position="200"/>
        <end position="236"/>
    </location>
</feature>
<dbReference type="CDD" id="cd09917">
    <property type="entry name" value="F-box_SF"/>
    <property type="match status" value="1"/>
</dbReference>
<organism evidence="3 4">
    <name type="scientific">Syncephalis pseudoplumigaleata</name>
    <dbReference type="NCBI Taxonomy" id="1712513"/>
    <lineage>
        <taxon>Eukaryota</taxon>
        <taxon>Fungi</taxon>
        <taxon>Fungi incertae sedis</taxon>
        <taxon>Zoopagomycota</taxon>
        <taxon>Zoopagomycotina</taxon>
        <taxon>Zoopagomycetes</taxon>
        <taxon>Zoopagales</taxon>
        <taxon>Piptocephalidaceae</taxon>
        <taxon>Syncephalis</taxon>
    </lineage>
</organism>
<dbReference type="Pfam" id="PF12937">
    <property type="entry name" value="F-box-like"/>
    <property type="match status" value="1"/>
</dbReference>
<dbReference type="PROSITE" id="PS50181">
    <property type="entry name" value="FBOX"/>
    <property type="match status" value="1"/>
</dbReference>
<dbReference type="InterPro" id="IPR036047">
    <property type="entry name" value="F-box-like_dom_sf"/>
</dbReference>
<dbReference type="AlphaFoldDB" id="A0A4P9Z5S8"/>
<reference evidence="4" key="1">
    <citation type="journal article" date="2018" name="Nat. Microbiol.">
        <title>Leveraging single-cell genomics to expand the fungal tree of life.</title>
        <authorList>
            <person name="Ahrendt S.R."/>
            <person name="Quandt C.A."/>
            <person name="Ciobanu D."/>
            <person name="Clum A."/>
            <person name="Salamov A."/>
            <person name="Andreopoulos B."/>
            <person name="Cheng J.F."/>
            <person name="Woyke T."/>
            <person name="Pelin A."/>
            <person name="Henrissat B."/>
            <person name="Reynolds N.K."/>
            <person name="Benny G.L."/>
            <person name="Smith M.E."/>
            <person name="James T.Y."/>
            <person name="Grigoriev I.V."/>
        </authorList>
    </citation>
    <scope>NUCLEOTIDE SEQUENCE [LARGE SCALE GENOMIC DNA]</scope>
    <source>
        <strain evidence="4">Benny S71-1</strain>
    </source>
</reference>
<keyword evidence="4" id="KW-1185">Reference proteome</keyword>
<accession>A0A4P9Z5S8</accession>
<evidence type="ECO:0000256" key="1">
    <source>
        <dbReference type="SAM" id="MobiDB-lite"/>
    </source>
</evidence>
<dbReference type="EMBL" id="KZ989128">
    <property type="protein sequence ID" value="RKP27987.1"/>
    <property type="molecule type" value="Genomic_DNA"/>
</dbReference>
<gene>
    <name evidence="3" type="ORF">SYNPS1DRAFT_26396</name>
</gene>
<evidence type="ECO:0000313" key="3">
    <source>
        <dbReference type="EMBL" id="RKP27987.1"/>
    </source>
</evidence>
<name>A0A4P9Z5S8_9FUNG</name>
<evidence type="ECO:0000259" key="2">
    <source>
        <dbReference type="PROSITE" id="PS50181"/>
    </source>
</evidence>
<feature type="compositionally biased region" description="Gly residues" evidence="1">
    <location>
        <begin position="221"/>
        <end position="231"/>
    </location>
</feature>
<protein>
    <recommendedName>
        <fullName evidence="2">F-box domain-containing protein</fullName>
    </recommendedName>
</protein>
<feature type="domain" description="F-box" evidence="2">
    <location>
        <begin position="1"/>
        <end position="48"/>
    </location>
</feature>
<proteinExistence type="predicted"/>
<dbReference type="Proteomes" id="UP000278143">
    <property type="component" value="Unassembled WGS sequence"/>
</dbReference>
<evidence type="ECO:0000313" key="4">
    <source>
        <dbReference type="Proteomes" id="UP000278143"/>
    </source>
</evidence>
<dbReference type="Gene3D" id="1.20.1280.50">
    <property type="match status" value="1"/>
</dbReference>
<dbReference type="OrthoDB" id="5587751at2759"/>